<evidence type="ECO:0000313" key="1">
    <source>
        <dbReference type="EMBL" id="SMO96068.1"/>
    </source>
</evidence>
<accession>A0A521FIR9</accession>
<name>A0A521FIR9_9BACT</name>
<feature type="non-terminal residue" evidence="1">
    <location>
        <position position="1"/>
    </location>
</feature>
<proteinExistence type="predicted"/>
<gene>
    <name evidence="1" type="ORF">SAMN06265218_1421</name>
</gene>
<evidence type="ECO:0000313" key="2">
    <source>
        <dbReference type="Proteomes" id="UP000317593"/>
    </source>
</evidence>
<dbReference type="AlphaFoldDB" id="A0A521FIR9"/>
<protein>
    <submittedName>
        <fullName evidence="1">Uncharacterized protein</fullName>
    </submittedName>
</protein>
<dbReference type="EMBL" id="FXTH01000042">
    <property type="protein sequence ID" value="SMO96068.1"/>
    <property type="molecule type" value="Genomic_DNA"/>
</dbReference>
<organism evidence="1 2">
    <name type="scientific">Fodinibius sediminis</name>
    <dbReference type="NCBI Taxonomy" id="1214077"/>
    <lineage>
        <taxon>Bacteria</taxon>
        <taxon>Pseudomonadati</taxon>
        <taxon>Balneolota</taxon>
        <taxon>Balneolia</taxon>
        <taxon>Balneolales</taxon>
        <taxon>Balneolaceae</taxon>
        <taxon>Fodinibius</taxon>
    </lineage>
</organism>
<dbReference type="Proteomes" id="UP000317593">
    <property type="component" value="Unassembled WGS sequence"/>
</dbReference>
<keyword evidence="2" id="KW-1185">Reference proteome</keyword>
<sequence length="35" mass="3988">NFALIIEMITFIKSYLLASEKILSEVFASLDPKQN</sequence>
<reference evidence="1 2" key="1">
    <citation type="submission" date="2017-05" db="EMBL/GenBank/DDBJ databases">
        <authorList>
            <person name="Varghese N."/>
            <person name="Submissions S."/>
        </authorList>
    </citation>
    <scope>NUCLEOTIDE SEQUENCE [LARGE SCALE GENOMIC DNA]</scope>
    <source>
        <strain evidence="1 2">DSM 21194</strain>
    </source>
</reference>